<dbReference type="RefSeq" id="WP_009276626.1">
    <property type="nucleotide sequence ID" value="NZ_CAXSUO010000010.1"/>
</dbReference>
<dbReference type="Proteomes" id="UP000461276">
    <property type="component" value="Unassembled WGS sequence"/>
</dbReference>
<dbReference type="AlphaFoldDB" id="A0A7K0GXC6"/>
<protein>
    <submittedName>
        <fullName evidence="1">Uncharacterized protein</fullName>
    </submittedName>
</protein>
<dbReference type="EMBL" id="WKMY01000011">
    <property type="protein sequence ID" value="MRY94593.1"/>
    <property type="molecule type" value="Genomic_DNA"/>
</dbReference>
<evidence type="ECO:0000313" key="2">
    <source>
        <dbReference type="Proteomes" id="UP000461276"/>
    </source>
</evidence>
<gene>
    <name evidence="1" type="ORF">GKD67_15435</name>
</gene>
<proteinExistence type="predicted"/>
<sequence length="155" mass="16703">MAQHPVLKPDKDVPEFVTPKMGYYYVLDAGSNIARVNWTVSGGSFSLGSSQTSIPGGNFYGITVYWDNVKSTNGSTPQGKLTAEVYYSSGVSGVQSASYTQKIKSLNGVTPPSLTSKTSTNLDYGVQNITVLLGQKFYYPGQTTTGDKNLVTKYE</sequence>
<comment type="caution">
    <text evidence="1">The sequence shown here is derived from an EMBL/GenBank/DDBJ whole genome shotgun (WGS) entry which is preliminary data.</text>
</comment>
<organism evidence="1 2">
    <name type="scientific">Parabacteroides distasonis</name>
    <dbReference type="NCBI Taxonomy" id="823"/>
    <lineage>
        <taxon>Bacteria</taxon>
        <taxon>Pseudomonadati</taxon>
        <taxon>Bacteroidota</taxon>
        <taxon>Bacteroidia</taxon>
        <taxon>Bacteroidales</taxon>
        <taxon>Tannerellaceae</taxon>
        <taxon>Parabacteroides</taxon>
    </lineage>
</organism>
<evidence type="ECO:0000313" key="1">
    <source>
        <dbReference type="EMBL" id="MRY94593.1"/>
    </source>
</evidence>
<accession>A0A7K0GXC6</accession>
<reference evidence="1 2" key="1">
    <citation type="journal article" date="2019" name="Nat. Med.">
        <title>A library of human gut bacterial isolates paired with longitudinal multiomics data enables mechanistic microbiome research.</title>
        <authorList>
            <person name="Poyet M."/>
            <person name="Groussin M."/>
            <person name="Gibbons S.M."/>
            <person name="Avila-Pacheco J."/>
            <person name="Jiang X."/>
            <person name="Kearney S.M."/>
            <person name="Perrotta A.R."/>
            <person name="Berdy B."/>
            <person name="Zhao S."/>
            <person name="Lieberman T.D."/>
            <person name="Swanson P.K."/>
            <person name="Smith M."/>
            <person name="Roesemann S."/>
            <person name="Alexander J.E."/>
            <person name="Rich S.A."/>
            <person name="Livny J."/>
            <person name="Vlamakis H."/>
            <person name="Clish C."/>
            <person name="Bullock K."/>
            <person name="Deik A."/>
            <person name="Scott J."/>
            <person name="Pierce K.A."/>
            <person name="Xavier R.J."/>
            <person name="Alm E.J."/>
        </authorList>
    </citation>
    <scope>NUCLEOTIDE SEQUENCE [LARGE SCALE GENOMIC DNA]</scope>
    <source>
        <strain evidence="1 2">BIOML-A9</strain>
    </source>
</reference>
<name>A0A7K0GXC6_PARDI</name>